<dbReference type="EMBL" id="FOYI01000007">
    <property type="protein sequence ID" value="SFR12678.1"/>
    <property type="molecule type" value="Genomic_DNA"/>
</dbReference>
<dbReference type="Proteomes" id="UP000199302">
    <property type="component" value="Unassembled WGS sequence"/>
</dbReference>
<organism evidence="2 3">
    <name type="scientific">Poseidonocella sedimentorum</name>
    <dbReference type="NCBI Taxonomy" id="871652"/>
    <lineage>
        <taxon>Bacteria</taxon>
        <taxon>Pseudomonadati</taxon>
        <taxon>Pseudomonadota</taxon>
        <taxon>Alphaproteobacteria</taxon>
        <taxon>Rhodobacterales</taxon>
        <taxon>Roseobacteraceae</taxon>
        <taxon>Poseidonocella</taxon>
    </lineage>
</organism>
<dbReference type="RefSeq" id="WP_092080924.1">
    <property type="nucleotide sequence ID" value="NZ_FOYI01000007.1"/>
</dbReference>
<evidence type="ECO:0000313" key="2">
    <source>
        <dbReference type="EMBL" id="SFR12678.1"/>
    </source>
</evidence>
<accession>A0A1I6E5A7</accession>
<dbReference type="Pfam" id="PF12802">
    <property type="entry name" value="MarR_2"/>
    <property type="match status" value="1"/>
</dbReference>
<dbReference type="InterPro" id="IPR036390">
    <property type="entry name" value="WH_DNA-bd_sf"/>
</dbReference>
<protein>
    <submittedName>
        <fullName evidence="2">DNA-binding transcriptional regulator, MarR family</fullName>
    </submittedName>
</protein>
<dbReference type="InterPro" id="IPR000835">
    <property type="entry name" value="HTH_MarR-typ"/>
</dbReference>
<dbReference type="OrthoDB" id="8077146at2"/>
<reference evidence="2 3" key="1">
    <citation type="submission" date="2016-10" db="EMBL/GenBank/DDBJ databases">
        <authorList>
            <person name="de Groot N.N."/>
        </authorList>
    </citation>
    <scope>NUCLEOTIDE SEQUENCE [LARGE SCALE GENOMIC DNA]</scope>
    <source>
        <strain evidence="3">KMM 9023,NRIC 0796,JCM 17311,KCTC 23692</strain>
    </source>
</reference>
<evidence type="ECO:0000259" key="1">
    <source>
        <dbReference type="PROSITE" id="PS50995"/>
    </source>
</evidence>
<dbReference type="GO" id="GO:0003677">
    <property type="term" value="F:DNA binding"/>
    <property type="evidence" value="ECO:0007669"/>
    <property type="project" value="UniProtKB-KW"/>
</dbReference>
<dbReference type="PANTHER" id="PTHR33164">
    <property type="entry name" value="TRANSCRIPTIONAL REGULATOR, MARR FAMILY"/>
    <property type="match status" value="1"/>
</dbReference>
<dbReference type="PRINTS" id="PR00598">
    <property type="entry name" value="HTHMARR"/>
</dbReference>
<proteinExistence type="predicted"/>
<dbReference type="STRING" id="871652.SAMN04515673_107102"/>
<dbReference type="GO" id="GO:0003700">
    <property type="term" value="F:DNA-binding transcription factor activity"/>
    <property type="evidence" value="ECO:0007669"/>
    <property type="project" value="InterPro"/>
</dbReference>
<dbReference type="GO" id="GO:0006950">
    <property type="term" value="P:response to stress"/>
    <property type="evidence" value="ECO:0007669"/>
    <property type="project" value="TreeGrafter"/>
</dbReference>
<keyword evidence="2" id="KW-0238">DNA-binding</keyword>
<feature type="domain" description="HTH marR-type" evidence="1">
    <location>
        <begin position="21"/>
        <end position="153"/>
    </location>
</feature>
<keyword evidence="3" id="KW-1185">Reference proteome</keyword>
<dbReference type="SUPFAM" id="SSF46785">
    <property type="entry name" value="Winged helix' DNA-binding domain"/>
    <property type="match status" value="1"/>
</dbReference>
<dbReference type="PROSITE" id="PS50995">
    <property type="entry name" value="HTH_MARR_2"/>
    <property type="match status" value="1"/>
</dbReference>
<dbReference type="InterPro" id="IPR036388">
    <property type="entry name" value="WH-like_DNA-bd_sf"/>
</dbReference>
<dbReference type="AlphaFoldDB" id="A0A1I6E5A7"/>
<dbReference type="Gene3D" id="1.10.10.10">
    <property type="entry name" value="Winged helix-like DNA-binding domain superfamily/Winged helix DNA-binding domain"/>
    <property type="match status" value="1"/>
</dbReference>
<sequence>MTADDRHGAETGPESAGSVLETLIGYNLKRAYVIVQADFREALGQDGLGPRAFSALSFVVQFPEITQSALARKLGIERSGLVAIVDDLERRGFLRRTAVPGDRRSHALVATHVGQAALRSAQDAVRAHEAALLAHMTEQEREMLITLLRKIRAREG</sequence>
<dbReference type="PANTHER" id="PTHR33164:SF89">
    <property type="entry name" value="MARR FAMILY REGULATORY PROTEIN"/>
    <property type="match status" value="1"/>
</dbReference>
<dbReference type="SMART" id="SM00347">
    <property type="entry name" value="HTH_MARR"/>
    <property type="match status" value="1"/>
</dbReference>
<gene>
    <name evidence="2" type="ORF">SAMN04515673_107102</name>
</gene>
<dbReference type="InterPro" id="IPR039422">
    <property type="entry name" value="MarR/SlyA-like"/>
</dbReference>
<name>A0A1I6E5A7_9RHOB</name>
<evidence type="ECO:0000313" key="3">
    <source>
        <dbReference type="Proteomes" id="UP000199302"/>
    </source>
</evidence>